<evidence type="ECO:0000256" key="1">
    <source>
        <dbReference type="ARBA" id="ARBA00022723"/>
    </source>
</evidence>
<dbReference type="Pfam" id="PF00400">
    <property type="entry name" value="WD40"/>
    <property type="match status" value="2"/>
</dbReference>
<sequence>MLSTNAAFSSRGAYRLLLGSTSPDDSGAPIWKTRVPNKVKVFAWLFFKNRLSTRENLHRKNVQPVATCSRCGAHTESWRHVFIQCHCIDDLWHRLGIDMERVQLTDTAIPKEYLPPAAARAAVPCPRPQLLRFEETTIMATTAPPADDDLPECPVCLSPFDAVSAVPRVLPCGHSLCGPCIAALPPASAASSAAGSSIRCPLCSQCVPFSRALGPSSLPKNLALIALLPSPPRSAASHIPTATAPPPLPLPLHAAHSRLLSRFRYAVLPESASPLRSAATPTRLAFGSLDSDLGAPWFCARGRPVSLLSIETHPSEGGPPTEQEAVFYRPSHAARVLAALGALSDAAREELAGLIASSARLARRVCRVYGVWMAPDAPPLWMVSERHPRSAALLLEEEMINREETVIGIGFVAMEACEAIMSLHGEDLVLGCLGLDCFCLDHFGHCLLDLNQTLALCRRIQAGASAHDIGAFIAPEVAAVLADKLQRKDHDFDGLIGCSSDVWSLGCVLVALLTRDEELVAGWNSEALYDDWEKEVVTRLDASLLGTQLESLAAIIASCLRYDPKCRPEVADVWKCIRGLLMKSCDVAVVPDDIVTHKSLRCVLLGELSSMFADSCSVESDDKTQLSQGAVENSLNQDDGSNGGFLNNRGNDLSGINGQQSAGVVKSSTLLGHRDCVTGLTIGAGLLFSSSYDKTINVWSLQDYSLRCTMTGHKSTVSCLVVASGILYSGSWDGTIRSWWLTDHTPLSVLEDDTAGSIAPVLSISTEGNFVASSYENGYFKIWKNDVLVKSEKLQNGAIYAVKLSGKWLYTGGWDKVINIQELLEVESEIELQDIASITCDSIITSILSWDERLIVGLSSRDIMVYHKAS</sequence>
<dbReference type="InterPro" id="IPR044715">
    <property type="entry name" value="WDR86-like"/>
</dbReference>
<dbReference type="SUPFAM" id="SSF57850">
    <property type="entry name" value="RING/U-box"/>
    <property type="match status" value="1"/>
</dbReference>
<dbReference type="Pfam" id="PF13966">
    <property type="entry name" value="zf-RVT"/>
    <property type="match status" value="1"/>
</dbReference>
<feature type="repeat" description="WD" evidence="5">
    <location>
        <begin position="710"/>
        <end position="739"/>
    </location>
</feature>
<gene>
    <name evidence="8" type="ORF">U9M48_044038</name>
</gene>
<dbReference type="PROSITE" id="PS50082">
    <property type="entry name" value="WD_REPEATS_2"/>
    <property type="match status" value="2"/>
</dbReference>
<dbReference type="InterPro" id="IPR015943">
    <property type="entry name" value="WD40/YVTN_repeat-like_dom_sf"/>
</dbReference>
<dbReference type="InterPro" id="IPR017907">
    <property type="entry name" value="Znf_RING_CS"/>
</dbReference>
<evidence type="ECO:0000259" key="7">
    <source>
        <dbReference type="PROSITE" id="PS50089"/>
    </source>
</evidence>
<evidence type="ECO:0000313" key="8">
    <source>
        <dbReference type="EMBL" id="WVZ98626.1"/>
    </source>
</evidence>
<dbReference type="SUPFAM" id="SSF50978">
    <property type="entry name" value="WD40 repeat-like"/>
    <property type="match status" value="1"/>
</dbReference>
<dbReference type="InterPro" id="IPR027370">
    <property type="entry name" value="Znf-RING_euk"/>
</dbReference>
<dbReference type="InterPro" id="IPR001680">
    <property type="entry name" value="WD40_rpt"/>
</dbReference>
<dbReference type="Gene3D" id="2.130.10.10">
    <property type="entry name" value="YVTN repeat-like/Quinoprotein amine dehydrogenase"/>
    <property type="match status" value="1"/>
</dbReference>
<dbReference type="Gene3D" id="3.30.40.10">
    <property type="entry name" value="Zinc/RING finger domain, C3HC4 (zinc finger)"/>
    <property type="match status" value="1"/>
</dbReference>
<dbReference type="InterPro" id="IPR036322">
    <property type="entry name" value="WD40_repeat_dom_sf"/>
</dbReference>
<feature type="repeat" description="WD" evidence="5">
    <location>
        <begin position="670"/>
        <end position="709"/>
    </location>
</feature>
<evidence type="ECO:0000256" key="4">
    <source>
        <dbReference type="PROSITE-ProRule" id="PRU00175"/>
    </source>
</evidence>
<dbReference type="PROSITE" id="PS00518">
    <property type="entry name" value="ZF_RING_1"/>
    <property type="match status" value="1"/>
</dbReference>
<keyword evidence="5" id="KW-0853">WD repeat</keyword>
<dbReference type="InterPro" id="IPR000719">
    <property type="entry name" value="Prot_kinase_dom"/>
</dbReference>
<dbReference type="EMBL" id="CP144754">
    <property type="protein sequence ID" value="WVZ98626.1"/>
    <property type="molecule type" value="Genomic_DNA"/>
</dbReference>
<dbReference type="InterPro" id="IPR026960">
    <property type="entry name" value="RVT-Znf"/>
</dbReference>
<evidence type="ECO:0000259" key="6">
    <source>
        <dbReference type="PROSITE" id="PS50011"/>
    </source>
</evidence>
<proteinExistence type="predicted"/>
<dbReference type="AlphaFoldDB" id="A0AAQ3UUP4"/>
<organism evidence="8 9">
    <name type="scientific">Paspalum notatum var. saurae</name>
    <dbReference type="NCBI Taxonomy" id="547442"/>
    <lineage>
        <taxon>Eukaryota</taxon>
        <taxon>Viridiplantae</taxon>
        <taxon>Streptophyta</taxon>
        <taxon>Embryophyta</taxon>
        <taxon>Tracheophyta</taxon>
        <taxon>Spermatophyta</taxon>
        <taxon>Magnoliopsida</taxon>
        <taxon>Liliopsida</taxon>
        <taxon>Poales</taxon>
        <taxon>Poaceae</taxon>
        <taxon>PACMAD clade</taxon>
        <taxon>Panicoideae</taxon>
        <taxon>Andropogonodae</taxon>
        <taxon>Paspaleae</taxon>
        <taxon>Paspalinae</taxon>
        <taxon>Paspalum</taxon>
    </lineage>
</organism>
<dbReference type="Proteomes" id="UP001341281">
    <property type="component" value="Chromosome 10"/>
</dbReference>
<feature type="domain" description="RING-type" evidence="7">
    <location>
        <begin position="153"/>
        <end position="204"/>
    </location>
</feature>
<dbReference type="SMART" id="SM00320">
    <property type="entry name" value="WD40"/>
    <property type="match status" value="4"/>
</dbReference>
<keyword evidence="9" id="KW-1185">Reference proteome</keyword>
<dbReference type="PROSITE" id="PS50011">
    <property type="entry name" value="PROTEIN_KINASE_DOM"/>
    <property type="match status" value="1"/>
</dbReference>
<dbReference type="PROSITE" id="PS50089">
    <property type="entry name" value="ZF_RING_2"/>
    <property type="match status" value="1"/>
</dbReference>
<dbReference type="SMART" id="SM00184">
    <property type="entry name" value="RING"/>
    <property type="match status" value="1"/>
</dbReference>
<evidence type="ECO:0000256" key="5">
    <source>
        <dbReference type="PROSITE-ProRule" id="PRU00221"/>
    </source>
</evidence>
<evidence type="ECO:0000256" key="3">
    <source>
        <dbReference type="ARBA" id="ARBA00022833"/>
    </source>
</evidence>
<evidence type="ECO:0000313" key="9">
    <source>
        <dbReference type="Proteomes" id="UP001341281"/>
    </source>
</evidence>
<dbReference type="InterPro" id="IPR013083">
    <property type="entry name" value="Znf_RING/FYVE/PHD"/>
</dbReference>
<name>A0AAQ3UUP4_PASNO</name>
<dbReference type="PANTHER" id="PTHR44489">
    <property type="match status" value="1"/>
</dbReference>
<evidence type="ECO:0000256" key="2">
    <source>
        <dbReference type="ARBA" id="ARBA00022771"/>
    </source>
</evidence>
<dbReference type="GO" id="GO:0004672">
    <property type="term" value="F:protein kinase activity"/>
    <property type="evidence" value="ECO:0007669"/>
    <property type="project" value="InterPro"/>
</dbReference>
<dbReference type="GO" id="GO:0005524">
    <property type="term" value="F:ATP binding"/>
    <property type="evidence" value="ECO:0007669"/>
    <property type="project" value="InterPro"/>
</dbReference>
<dbReference type="SUPFAM" id="SSF56112">
    <property type="entry name" value="Protein kinase-like (PK-like)"/>
    <property type="match status" value="1"/>
</dbReference>
<dbReference type="InterPro" id="IPR011009">
    <property type="entry name" value="Kinase-like_dom_sf"/>
</dbReference>
<dbReference type="InterPro" id="IPR001841">
    <property type="entry name" value="Znf_RING"/>
</dbReference>
<keyword evidence="3" id="KW-0862">Zinc</keyword>
<accession>A0AAQ3UUP4</accession>
<reference evidence="8 9" key="1">
    <citation type="submission" date="2024-02" db="EMBL/GenBank/DDBJ databases">
        <title>High-quality chromosome-scale genome assembly of Pensacola bahiagrass (Paspalum notatum Flugge var. saurae).</title>
        <authorList>
            <person name="Vega J.M."/>
            <person name="Podio M."/>
            <person name="Orjuela J."/>
            <person name="Siena L.A."/>
            <person name="Pessino S.C."/>
            <person name="Combes M.C."/>
            <person name="Mariac C."/>
            <person name="Albertini E."/>
            <person name="Pupilli F."/>
            <person name="Ortiz J.P.A."/>
            <person name="Leblanc O."/>
        </authorList>
    </citation>
    <scope>NUCLEOTIDE SEQUENCE [LARGE SCALE GENOMIC DNA]</scope>
    <source>
        <strain evidence="8">R1</strain>
        <tissue evidence="8">Leaf</tissue>
    </source>
</reference>
<feature type="domain" description="Protein kinase" evidence="6">
    <location>
        <begin position="308"/>
        <end position="581"/>
    </location>
</feature>
<dbReference type="Pfam" id="PF13445">
    <property type="entry name" value="zf-RING_UBOX"/>
    <property type="match status" value="1"/>
</dbReference>
<protein>
    <submittedName>
        <fullName evidence="8">Uncharacterized protein</fullName>
    </submittedName>
</protein>
<keyword evidence="1" id="KW-0479">Metal-binding</keyword>
<keyword evidence="2 4" id="KW-0863">Zinc-finger</keyword>
<dbReference type="Gene3D" id="1.10.510.10">
    <property type="entry name" value="Transferase(Phosphotransferase) domain 1"/>
    <property type="match status" value="1"/>
</dbReference>
<dbReference type="PANTHER" id="PTHR44489:SF11">
    <property type="entry name" value="WD REPEAT DOMAIN 86"/>
    <property type="match status" value="1"/>
</dbReference>
<dbReference type="GO" id="GO:0008270">
    <property type="term" value="F:zinc ion binding"/>
    <property type="evidence" value="ECO:0007669"/>
    <property type="project" value="UniProtKB-KW"/>
</dbReference>